<sequence>MKLSTWFLRDTSSARRKTALSNLVFSILDKADHPIEHALESLLPSLSASIVSFVIQQHPNTQLGFRFFIWATREKRLRSRVSDHLVIDMLVRDKHGFDLYWKTLQELKNSGIPITSNAFSVLIAGYAKIGKAEKAVEAFSTMKDFDCKPDVVTYNCVLHVMVQKEVLLLALAVYNHMLKSNCGPDLATYGILLTGMCKNGQTQDALKLFDEMTQRGISPSQKTYTIVLSGLCRAKRPHDAYRLFNTMKESGLWPDAVTYNALINGFCKLARLDEAYALLRTFERDGYALNLNGYSCLIDGLFRAKRHNEAQAWFRKMIKEDINPDVVIYTIMIRGLSEAGQVQEALNLLGEMAEKDLAPDTYCYNALIKGFCNMGLLDEARSLQLEISNQDCFPNACTYTILICGMCRNGLVEEAQQIFNEMEKLNCVPSVVTFNALIDGLCKAGQLEEAHLLFYKMEIGRNPSLFLRLSQGVNRVLDSASLQRMVEQLCESGAILKAYKLLMQLADDSEVMPDITTYNVLINGFCKAGNVNGAFKLFKDLQLKGLSPDCITYGTLIDGLQRLDRDEDAFDVFHQMEKNGIAPSFDVYKTLMTWSCRRRKVSLAFSLWLKYLMHLPGREEEAIRAVEVHFEEGEVEKAIRGILQMDYKRKNFDLGPYTIMLIGLCQAKRVNEAMTIFSVLTDTRVIVTPPSCAKLILGLCHEGNLELAIKVFLYTLENGFTMMPQTYRRLLNCVLRSRDRKHAMGLLSKMRSFGYDLDGYSYQTMNFVRHGSWDTRKMENVSPL</sequence>
<dbReference type="Gene3D" id="1.25.40.10">
    <property type="entry name" value="Tetratricopeptide repeat domain"/>
    <property type="match status" value="6"/>
</dbReference>
<feature type="repeat" description="PPR" evidence="3">
    <location>
        <begin position="255"/>
        <end position="289"/>
    </location>
</feature>
<dbReference type="AlphaFoldDB" id="A0A6A1VLT6"/>
<proteinExistence type="inferred from homology"/>
<feature type="repeat" description="PPR" evidence="3">
    <location>
        <begin position="325"/>
        <end position="359"/>
    </location>
</feature>
<feature type="repeat" description="PPR" evidence="3">
    <location>
        <begin position="290"/>
        <end position="324"/>
    </location>
</feature>
<feature type="repeat" description="PPR" evidence="3">
    <location>
        <begin position="220"/>
        <end position="254"/>
    </location>
</feature>
<reference evidence="4 5" key="1">
    <citation type="journal article" date="2019" name="Plant Biotechnol. J.">
        <title>The red bayberry genome and genetic basis of sex determination.</title>
        <authorList>
            <person name="Jia H.M."/>
            <person name="Jia H.J."/>
            <person name="Cai Q.L."/>
            <person name="Wang Y."/>
            <person name="Zhao H.B."/>
            <person name="Yang W.F."/>
            <person name="Wang G.Y."/>
            <person name="Li Y.H."/>
            <person name="Zhan D.L."/>
            <person name="Shen Y.T."/>
            <person name="Niu Q.F."/>
            <person name="Chang L."/>
            <person name="Qiu J."/>
            <person name="Zhao L."/>
            <person name="Xie H.B."/>
            <person name="Fu W.Y."/>
            <person name="Jin J."/>
            <person name="Li X.W."/>
            <person name="Jiao Y."/>
            <person name="Zhou C.C."/>
            <person name="Tu T."/>
            <person name="Chai C.Y."/>
            <person name="Gao J.L."/>
            <person name="Fan L.J."/>
            <person name="van de Weg E."/>
            <person name="Wang J.Y."/>
            <person name="Gao Z.S."/>
        </authorList>
    </citation>
    <scope>NUCLEOTIDE SEQUENCE [LARGE SCALE GENOMIC DNA]</scope>
    <source>
        <tissue evidence="4">Leaves</tissue>
    </source>
</reference>
<dbReference type="Pfam" id="PF12854">
    <property type="entry name" value="PPR_1"/>
    <property type="match status" value="1"/>
</dbReference>
<dbReference type="InterPro" id="IPR011990">
    <property type="entry name" value="TPR-like_helical_dom_sf"/>
</dbReference>
<comment type="caution">
    <text evidence="4">The sequence shown here is derived from an EMBL/GenBank/DDBJ whole genome shotgun (WGS) entry which is preliminary data.</text>
</comment>
<feature type="repeat" description="PPR" evidence="3">
    <location>
        <begin position="360"/>
        <end position="394"/>
    </location>
</feature>
<dbReference type="PANTHER" id="PTHR46128:SF82">
    <property type="entry name" value="PENTACOTRIPEPTIDE-REPEAT REGION OF PRORP DOMAIN-CONTAINING PROTEIN"/>
    <property type="match status" value="1"/>
</dbReference>
<feature type="repeat" description="PPR" evidence="3">
    <location>
        <begin position="185"/>
        <end position="219"/>
    </location>
</feature>
<organism evidence="4 5">
    <name type="scientific">Morella rubra</name>
    <name type="common">Chinese bayberry</name>
    <dbReference type="NCBI Taxonomy" id="262757"/>
    <lineage>
        <taxon>Eukaryota</taxon>
        <taxon>Viridiplantae</taxon>
        <taxon>Streptophyta</taxon>
        <taxon>Embryophyta</taxon>
        <taxon>Tracheophyta</taxon>
        <taxon>Spermatophyta</taxon>
        <taxon>Magnoliopsida</taxon>
        <taxon>eudicotyledons</taxon>
        <taxon>Gunneridae</taxon>
        <taxon>Pentapetalae</taxon>
        <taxon>rosids</taxon>
        <taxon>fabids</taxon>
        <taxon>Fagales</taxon>
        <taxon>Myricaceae</taxon>
        <taxon>Morella</taxon>
    </lineage>
</organism>
<evidence type="ECO:0000313" key="5">
    <source>
        <dbReference type="Proteomes" id="UP000516437"/>
    </source>
</evidence>
<dbReference type="InterPro" id="IPR050872">
    <property type="entry name" value="PPR_P_subfamily"/>
</dbReference>
<evidence type="ECO:0000256" key="2">
    <source>
        <dbReference type="ARBA" id="ARBA00022737"/>
    </source>
</evidence>
<keyword evidence="5" id="KW-1185">Reference proteome</keyword>
<dbReference type="InterPro" id="IPR002885">
    <property type="entry name" value="PPR_rpt"/>
</dbReference>
<feature type="repeat" description="PPR" evidence="3">
    <location>
        <begin position="549"/>
        <end position="583"/>
    </location>
</feature>
<evidence type="ECO:0000256" key="1">
    <source>
        <dbReference type="ARBA" id="ARBA00007626"/>
    </source>
</evidence>
<dbReference type="Pfam" id="PF13041">
    <property type="entry name" value="PPR_2"/>
    <property type="match status" value="5"/>
</dbReference>
<accession>A0A6A1VLT6</accession>
<gene>
    <name evidence="4" type="ORF">CJ030_MR5G010187</name>
</gene>
<feature type="repeat" description="PPR" evidence="3">
    <location>
        <begin position="115"/>
        <end position="149"/>
    </location>
</feature>
<feature type="repeat" description="PPR" evidence="3">
    <location>
        <begin position="395"/>
        <end position="429"/>
    </location>
</feature>
<dbReference type="Proteomes" id="UP000516437">
    <property type="component" value="Chromosome 5"/>
</dbReference>
<dbReference type="PROSITE" id="PS51375">
    <property type="entry name" value="PPR"/>
    <property type="match status" value="12"/>
</dbReference>
<name>A0A6A1VLT6_9ROSI</name>
<comment type="similarity">
    <text evidence="1">Belongs to the PPR family. P subfamily.</text>
</comment>
<evidence type="ECO:0008006" key="6">
    <source>
        <dbReference type="Google" id="ProtNLM"/>
    </source>
</evidence>
<keyword evidence="2" id="KW-0677">Repeat</keyword>
<dbReference type="OrthoDB" id="185373at2759"/>
<feature type="repeat" description="PPR" evidence="3">
    <location>
        <begin position="150"/>
        <end position="184"/>
    </location>
</feature>
<dbReference type="PANTHER" id="PTHR46128">
    <property type="entry name" value="MITOCHONDRIAL GROUP I INTRON SPLICING FACTOR CCM1"/>
    <property type="match status" value="1"/>
</dbReference>
<feature type="repeat" description="PPR" evidence="3">
    <location>
        <begin position="514"/>
        <end position="548"/>
    </location>
</feature>
<dbReference type="SUPFAM" id="SSF81901">
    <property type="entry name" value="HCP-like"/>
    <property type="match status" value="1"/>
</dbReference>
<dbReference type="Pfam" id="PF01535">
    <property type="entry name" value="PPR"/>
    <property type="match status" value="3"/>
</dbReference>
<dbReference type="NCBIfam" id="TIGR00756">
    <property type="entry name" value="PPR"/>
    <property type="match status" value="12"/>
</dbReference>
<protein>
    <recommendedName>
        <fullName evidence="6">Pentacotripeptide-repeat region of PRORP domain-containing protein</fullName>
    </recommendedName>
</protein>
<feature type="repeat" description="PPR" evidence="3">
    <location>
        <begin position="430"/>
        <end position="464"/>
    </location>
</feature>
<evidence type="ECO:0000313" key="4">
    <source>
        <dbReference type="EMBL" id="KAB1212887.1"/>
    </source>
</evidence>
<evidence type="ECO:0000256" key="3">
    <source>
        <dbReference type="PROSITE-ProRule" id="PRU00708"/>
    </source>
</evidence>
<dbReference type="EMBL" id="RXIC02000023">
    <property type="protein sequence ID" value="KAB1212887.1"/>
    <property type="molecule type" value="Genomic_DNA"/>
</dbReference>